<comment type="caution">
    <text evidence="2">The sequence shown here is derived from an EMBL/GenBank/DDBJ whole genome shotgun (WGS) entry which is preliminary data.</text>
</comment>
<feature type="region of interest" description="Disordered" evidence="1">
    <location>
        <begin position="484"/>
        <end position="509"/>
    </location>
</feature>
<evidence type="ECO:0000313" key="2">
    <source>
        <dbReference type="EMBL" id="KAJ3553131.1"/>
    </source>
</evidence>
<feature type="compositionally biased region" description="Basic and acidic residues" evidence="1">
    <location>
        <begin position="498"/>
        <end position="509"/>
    </location>
</feature>
<evidence type="ECO:0000313" key="3">
    <source>
        <dbReference type="Proteomes" id="UP001213000"/>
    </source>
</evidence>
<keyword evidence="3" id="KW-1185">Reference proteome</keyword>
<evidence type="ECO:0000256" key="1">
    <source>
        <dbReference type="SAM" id="MobiDB-lite"/>
    </source>
</evidence>
<organism evidence="2 3">
    <name type="scientific">Leucocoprinus birnbaumii</name>
    <dbReference type="NCBI Taxonomy" id="56174"/>
    <lineage>
        <taxon>Eukaryota</taxon>
        <taxon>Fungi</taxon>
        <taxon>Dikarya</taxon>
        <taxon>Basidiomycota</taxon>
        <taxon>Agaricomycotina</taxon>
        <taxon>Agaricomycetes</taxon>
        <taxon>Agaricomycetidae</taxon>
        <taxon>Agaricales</taxon>
        <taxon>Agaricineae</taxon>
        <taxon>Agaricaceae</taxon>
        <taxon>Leucocoprinus</taxon>
    </lineage>
</organism>
<protein>
    <submittedName>
        <fullName evidence="2">Uncharacterized protein</fullName>
    </submittedName>
</protein>
<reference evidence="2" key="1">
    <citation type="submission" date="2022-07" db="EMBL/GenBank/DDBJ databases">
        <title>Genome Sequence of Leucocoprinus birnbaumii.</title>
        <authorList>
            <person name="Buettner E."/>
        </authorList>
    </citation>
    <scope>NUCLEOTIDE SEQUENCE</scope>
    <source>
        <strain evidence="2">VT141</strain>
    </source>
</reference>
<sequence length="509" mass="56669">MKLLLGTDFVLNDMTLPGGQDHPGLSFDAAYKTFEAALPILVRQSPSNGHQIPTPMCDPKRKRLEGNSFIMFTPSTMSTPVTMTNPAAMFIPAMMSTPVTMTNPAAMSTPPTTSTPATMSTPALATSSAITNEVGKGGSSAPNHEVKDDDDNEEALAKKLEKPPKAAVKLLPQEVPPFKPYVEPINPLALSHFKHRSIDLPVTYMSDLPAKVMKRPSMWVGKAGDKLQMVADEWDQYLKDRTPMSAESKNLITKYASILPRALTYSREVALYILTTSHGNIICPYHRWVSKKLENDIQFETHVPNHYFVTGVPGISRIKRLIKRTKEVVSKVVEVGKFFIMSGEQPVPPTANKDAAELEEEDKPLERKPGELHCGCIEDEVLLELILWKTTLQQSPSTGIVETWQDAFLHPRDRTFVLRAHTFWAGLTADKLYEYDADGNHRDIVDITQYQIAYLTDRLERAKNDREDLSGIIPGIKDMEMVSFDDDEEEGEGQGQVEGKKESEGMALV</sequence>
<dbReference type="Proteomes" id="UP001213000">
    <property type="component" value="Unassembled WGS sequence"/>
</dbReference>
<name>A0AAD5YJ82_9AGAR</name>
<feature type="region of interest" description="Disordered" evidence="1">
    <location>
        <begin position="132"/>
        <end position="155"/>
    </location>
</feature>
<gene>
    <name evidence="2" type="ORF">NP233_g12719</name>
</gene>
<proteinExistence type="predicted"/>
<dbReference type="EMBL" id="JANIEX010001956">
    <property type="protein sequence ID" value="KAJ3553131.1"/>
    <property type="molecule type" value="Genomic_DNA"/>
</dbReference>
<accession>A0AAD5YJ82</accession>
<dbReference type="AlphaFoldDB" id="A0AAD5YJ82"/>